<proteinExistence type="predicted"/>
<organism evidence="1 2">
    <name type="scientific">Lupinus albus</name>
    <name type="common">White lupine</name>
    <name type="synonym">Lupinus termis</name>
    <dbReference type="NCBI Taxonomy" id="3870"/>
    <lineage>
        <taxon>Eukaryota</taxon>
        <taxon>Viridiplantae</taxon>
        <taxon>Streptophyta</taxon>
        <taxon>Embryophyta</taxon>
        <taxon>Tracheophyta</taxon>
        <taxon>Spermatophyta</taxon>
        <taxon>Magnoliopsida</taxon>
        <taxon>eudicotyledons</taxon>
        <taxon>Gunneridae</taxon>
        <taxon>Pentapetalae</taxon>
        <taxon>rosids</taxon>
        <taxon>fabids</taxon>
        <taxon>Fabales</taxon>
        <taxon>Fabaceae</taxon>
        <taxon>Papilionoideae</taxon>
        <taxon>50 kb inversion clade</taxon>
        <taxon>genistoids sensu lato</taxon>
        <taxon>core genistoids</taxon>
        <taxon>Genisteae</taxon>
        <taxon>Lupinus</taxon>
    </lineage>
</organism>
<accession>A0A6A4NXB9</accession>
<sequence length="76" mass="8837">MLPRPPLLVDKLHPRVQQLRTATSPTICSNLPSDHHLPFLYEIQQYNCFLLYSNLEVVWMKCWAVGYSLRCEYAAG</sequence>
<evidence type="ECO:0000313" key="2">
    <source>
        <dbReference type="Proteomes" id="UP000447434"/>
    </source>
</evidence>
<dbReference type="AlphaFoldDB" id="A0A6A4NXB9"/>
<gene>
    <name evidence="1" type="ORF">Lalb_Chr20g0115401</name>
</gene>
<evidence type="ECO:0000313" key="1">
    <source>
        <dbReference type="EMBL" id="KAE9591167.1"/>
    </source>
</evidence>
<dbReference type="EMBL" id="WOCE01000020">
    <property type="protein sequence ID" value="KAE9591167.1"/>
    <property type="molecule type" value="Genomic_DNA"/>
</dbReference>
<name>A0A6A4NXB9_LUPAL</name>
<reference evidence="2" key="1">
    <citation type="journal article" date="2020" name="Nat. Commun.">
        <title>Genome sequence of the cluster root forming white lupin.</title>
        <authorList>
            <person name="Hufnagel B."/>
            <person name="Marques A."/>
            <person name="Soriano A."/>
            <person name="Marques L."/>
            <person name="Divol F."/>
            <person name="Doumas P."/>
            <person name="Sallet E."/>
            <person name="Mancinotti D."/>
            <person name="Carrere S."/>
            <person name="Marande W."/>
            <person name="Arribat S."/>
            <person name="Keller J."/>
            <person name="Huneau C."/>
            <person name="Blein T."/>
            <person name="Aime D."/>
            <person name="Laguerre M."/>
            <person name="Taylor J."/>
            <person name="Schubert V."/>
            <person name="Nelson M."/>
            <person name="Geu-Flores F."/>
            <person name="Crespi M."/>
            <person name="Gallardo-Guerrero K."/>
            <person name="Delaux P.-M."/>
            <person name="Salse J."/>
            <person name="Berges H."/>
            <person name="Guyot R."/>
            <person name="Gouzy J."/>
            <person name="Peret B."/>
        </authorList>
    </citation>
    <scope>NUCLEOTIDE SEQUENCE [LARGE SCALE GENOMIC DNA]</scope>
    <source>
        <strain evidence="2">cv. Amiga</strain>
    </source>
</reference>
<protein>
    <submittedName>
        <fullName evidence="1">Uncharacterized protein</fullName>
    </submittedName>
</protein>
<keyword evidence="2" id="KW-1185">Reference proteome</keyword>
<dbReference type="Proteomes" id="UP000447434">
    <property type="component" value="Chromosome 20"/>
</dbReference>
<comment type="caution">
    <text evidence="1">The sequence shown here is derived from an EMBL/GenBank/DDBJ whole genome shotgun (WGS) entry which is preliminary data.</text>
</comment>